<dbReference type="Gene3D" id="3.30.1460.30">
    <property type="entry name" value="YgaC/TfoX-N like chaperone"/>
    <property type="match status" value="1"/>
</dbReference>
<name>A0A1I1ZUN2_9RHOB</name>
<keyword evidence="3" id="KW-1185">Reference proteome</keyword>
<sequence>MSLPEADIAFATELFSTLPDLTCRRMFGGMALYSDGTIFALLRSDGVILLKAQANVFAAELAGYGSEKWTYTRKNGASAAMPYWTLPEAALDDPDLATTLAHRALAHLR</sequence>
<gene>
    <name evidence="2" type="ORF">SAMN04488523_106259</name>
</gene>
<accession>A0A1I1ZUN2</accession>
<protein>
    <submittedName>
        <fullName evidence="2">DNA transformation protein</fullName>
    </submittedName>
</protein>
<proteinExistence type="predicted"/>
<dbReference type="SUPFAM" id="SSF159894">
    <property type="entry name" value="YgaC/TfoX-N like"/>
    <property type="match status" value="1"/>
</dbReference>
<evidence type="ECO:0000313" key="3">
    <source>
        <dbReference type="Proteomes" id="UP000198977"/>
    </source>
</evidence>
<dbReference type="Pfam" id="PF04993">
    <property type="entry name" value="TfoX_N"/>
    <property type="match status" value="1"/>
</dbReference>
<evidence type="ECO:0000313" key="2">
    <source>
        <dbReference type="EMBL" id="SFE35494.1"/>
    </source>
</evidence>
<organism evidence="2 3">
    <name type="scientific">Sulfitobacter brevis</name>
    <dbReference type="NCBI Taxonomy" id="74348"/>
    <lineage>
        <taxon>Bacteria</taxon>
        <taxon>Pseudomonadati</taxon>
        <taxon>Pseudomonadota</taxon>
        <taxon>Alphaproteobacteria</taxon>
        <taxon>Rhodobacterales</taxon>
        <taxon>Roseobacteraceae</taxon>
        <taxon>Sulfitobacter</taxon>
    </lineage>
</organism>
<dbReference type="OrthoDB" id="1524907at2"/>
<reference evidence="2 3" key="1">
    <citation type="submission" date="2016-10" db="EMBL/GenBank/DDBJ databases">
        <authorList>
            <person name="de Groot N.N."/>
        </authorList>
    </citation>
    <scope>NUCLEOTIDE SEQUENCE [LARGE SCALE GENOMIC DNA]</scope>
    <source>
        <strain evidence="2 3">DSM 11443</strain>
    </source>
</reference>
<feature type="domain" description="TfoX N-terminal" evidence="1">
    <location>
        <begin position="13"/>
        <end position="107"/>
    </location>
</feature>
<dbReference type="AlphaFoldDB" id="A0A1I1ZUN2"/>
<dbReference type="InterPro" id="IPR007076">
    <property type="entry name" value="TfoX_N"/>
</dbReference>
<dbReference type="RefSeq" id="WP_093923805.1">
    <property type="nucleotide sequence ID" value="NZ_FOMW01000006.1"/>
</dbReference>
<evidence type="ECO:0000259" key="1">
    <source>
        <dbReference type="Pfam" id="PF04993"/>
    </source>
</evidence>
<dbReference type="EMBL" id="FOMW01000006">
    <property type="protein sequence ID" value="SFE35494.1"/>
    <property type="molecule type" value="Genomic_DNA"/>
</dbReference>
<dbReference type="STRING" id="74348.SAMN04488523_106259"/>
<dbReference type="Proteomes" id="UP000198977">
    <property type="component" value="Unassembled WGS sequence"/>
</dbReference>